<dbReference type="InterPro" id="IPR001810">
    <property type="entry name" value="F-box_dom"/>
</dbReference>
<accession>A0A6V7NVU7</accession>
<dbReference type="InterPro" id="IPR036047">
    <property type="entry name" value="F-box-like_dom_sf"/>
</dbReference>
<dbReference type="Pfam" id="PF00646">
    <property type="entry name" value="F-box"/>
    <property type="match status" value="1"/>
</dbReference>
<dbReference type="AlphaFoldDB" id="A0A6V7NVU7"/>
<name>A0A6V7NVU7_ANACO</name>
<gene>
    <name evidence="3" type="ORF">CB5_LOCUS5911</name>
</gene>
<dbReference type="SUPFAM" id="SSF81383">
    <property type="entry name" value="F-box domain"/>
    <property type="match status" value="1"/>
</dbReference>
<feature type="region of interest" description="Disordered" evidence="1">
    <location>
        <begin position="200"/>
        <end position="229"/>
    </location>
</feature>
<organism evidence="3">
    <name type="scientific">Ananas comosus var. bracteatus</name>
    <name type="common">red pineapple</name>
    <dbReference type="NCBI Taxonomy" id="296719"/>
    <lineage>
        <taxon>Eukaryota</taxon>
        <taxon>Viridiplantae</taxon>
        <taxon>Streptophyta</taxon>
        <taxon>Embryophyta</taxon>
        <taxon>Tracheophyta</taxon>
        <taxon>Spermatophyta</taxon>
        <taxon>Magnoliopsida</taxon>
        <taxon>Liliopsida</taxon>
        <taxon>Poales</taxon>
        <taxon>Bromeliaceae</taxon>
        <taxon>Bromelioideae</taxon>
        <taxon>Ananas</taxon>
    </lineage>
</organism>
<reference evidence="3" key="1">
    <citation type="submission" date="2020-07" db="EMBL/GenBank/DDBJ databases">
        <authorList>
            <person name="Lin J."/>
        </authorList>
    </citation>
    <scope>NUCLEOTIDE SEQUENCE</scope>
</reference>
<evidence type="ECO:0000313" key="3">
    <source>
        <dbReference type="EMBL" id="CAD1822700.1"/>
    </source>
</evidence>
<protein>
    <recommendedName>
        <fullName evidence="2">F-box domain-containing protein</fullName>
    </recommendedName>
</protein>
<dbReference type="EMBL" id="LR862142">
    <property type="protein sequence ID" value="CAD1822700.1"/>
    <property type="molecule type" value="Genomic_DNA"/>
</dbReference>
<evidence type="ECO:0000256" key="1">
    <source>
        <dbReference type="SAM" id="MobiDB-lite"/>
    </source>
</evidence>
<proteinExistence type="predicted"/>
<feature type="domain" description="F-box" evidence="2">
    <location>
        <begin position="7"/>
        <end position="34"/>
    </location>
</feature>
<evidence type="ECO:0000259" key="2">
    <source>
        <dbReference type="Pfam" id="PF00646"/>
    </source>
</evidence>
<sequence>MVMDAVLCDELLEEILRCLPPSSSSSVSLVSKRWLFLHRSSTTSLSLRIPFSPFPLSTVDNNNNNNNNSMSAAAMVSNILSYYPFLSRLTVVSSGHYGHPPPAVAPSLSFDDHLLVAAAVACSRRLSHPRFHPADDSPLSPSALLSTSLSLSGIRSTDSGLSWLWRRCGGLRRLQLRACNGTGPPSSFTLCLAASSASSSAPAAPSPTASSTRPLSTIAPHHAPPLQRRQPRRLRQFIHQRGAALRVLDLRLPSTSTTTTSSQLPLAIITLTAAPAVRPDRQCRDSRPSACKATAR</sequence>
<feature type="compositionally biased region" description="Low complexity" evidence="1">
    <location>
        <begin position="200"/>
        <end position="217"/>
    </location>
</feature>
<dbReference type="Gene3D" id="1.20.1280.50">
    <property type="match status" value="1"/>
</dbReference>